<dbReference type="GO" id="GO:0006508">
    <property type="term" value="P:proteolysis"/>
    <property type="evidence" value="ECO:0007669"/>
    <property type="project" value="UniProtKB-KW"/>
</dbReference>
<dbReference type="InterPro" id="IPR007330">
    <property type="entry name" value="MIT_dom"/>
</dbReference>
<dbReference type="Gene3D" id="1.20.58.80">
    <property type="entry name" value="Phosphotransferase system, lactose/cellobiose-type IIA subunit"/>
    <property type="match status" value="1"/>
</dbReference>
<comment type="caution">
    <text evidence="5">The sequence shown here is derived from an EMBL/GenBank/DDBJ whole genome shotgun (WGS) entry which is preliminary data.</text>
</comment>
<dbReference type="SUPFAM" id="SSF116846">
    <property type="entry name" value="MIT domain"/>
    <property type="match status" value="1"/>
</dbReference>
<dbReference type="InterPro" id="IPR051297">
    <property type="entry name" value="PalB/RIM13"/>
</dbReference>
<dbReference type="PANTHER" id="PTHR46143:SF1">
    <property type="entry name" value="CALPAIN-7"/>
    <property type="match status" value="1"/>
</dbReference>
<feature type="non-terminal residue" evidence="5">
    <location>
        <position position="1"/>
    </location>
</feature>
<organism evidence="5 6">
    <name type="scientific">Paramuricea clavata</name>
    <name type="common">Red gorgonian</name>
    <name type="synonym">Violescent sea-whip</name>
    <dbReference type="NCBI Taxonomy" id="317549"/>
    <lineage>
        <taxon>Eukaryota</taxon>
        <taxon>Metazoa</taxon>
        <taxon>Cnidaria</taxon>
        <taxon>Anthozoa</taxon>
        <taxon>Octocorallia</taxon>
        <taxon>Malacalcyonacea</taxon>
        <taxon>Plexauridae</taxon>
        <taxon>Paramuricea</taxon>
    </lineage>
</organism>
<dbReference type="GO" id="GO:0004197">
    <property type="term" value="F:cysteine-type endopeptidase activity"/>
    <property type="evidence" value="ECO:0007669"/>
    <property type="project" value="TreeGrafter"/>
</dbReference>
<keyword evidence="3" id="KW-0788">Thiol protease</keyword>
<feature type="region of interest" description="Disordered" evidence="4">
    <location>
        <begin position="65"/>
        <end position="94"/>
    </location>
</feature>
<evidence type="ECO:0000256" key="4">
    <source>
        <dbReference type="SAM" id="MobiDB-lite"/>
    </source>
</evidence>
<dbReference type="AlphaFoldDB" id="A0A6S7ITT4"/>
<gene>
    <name evidence="5" type="ORF">PACLA_8A024039</name>
</gene>
<feature type="compositionally biased region" description="Polar residues" evidence="4">
    <location>
        <begin position="81"/>
        <end position="90"/>
    </location>
</feature>
<evidence type="ECO:0000313" key="6">
    <source>
        <dbReference type="Proteomes" id="UP001152795"/>
    </source>
</evidence>
<proteinExistence type="predicted"/>
<keyword evidence="6" id="KW-1185">Reference proteome</keyword>
<reference evidence="5" key="1">
    <citation type="submission" date="2020-04" db="EMBL/GenBank/DDBJ databases">
        <authorList>
            <person name="Alioto T."/>
            <person name="Alioto T."/>
            <person name="Gomez Garrido J."/>
        </authorList>
    </citation>
    <scope>NUCLEOTIDE SEQUENCE</scope>
    <source>
        <strain evidence="5">A484AB</strain>
    </source>
</reference>
<dbReference type="Proteomes" id="UP001152795">
    <property type="component" value="Unassembled WGS sequence"/>
</dbReference>
<dbReference type="PANTHER" id="PTHR46143">
    <property type="entry name" value="CALPAIN-7"/>
    <property type="match status" value="1"/>
</dbReference>
<dbReference type="OrthoDB" id="167576at2759"/>
<protein>
    <submittedName>
        <fullName evidence="5">Uncharacterized protein</fullName>
    </submittedName>
</protein>
<dbReference type="EMBL" id="CACRXK020011350">
    <property type="protein sequence ID" value="CAB4021277.1"/>
    <property type="molecule type" value="Genomic_DNA"/>
</dbReference>
<keyword evidence="1" id="KW-0645">Protease</keyword>
<dbReference type="SMART" id="SM00745">
    <property type="entry name" value="MIT"/>
    <property type="match status" value="1"/>
</dbReference>
<sequence>KDLEKAGFFLQQGLAEDEKGRKDEAIPLYTDAAEICLKACRGLEDEDLKKKLQSLAIQAVERAEAIKGQSPTKKNAPSLPSPSVSTTGQSKGKKATLTSKELEVLKKTSFINGKKYLPWLDVDIYEKFGYLDVFSDSDGDLPLSVKQKERFAKWVSGRFRVQ</sequence>
<dbReference type="Pfam" id="PF04212">
    <property type="entry name" value="MIT"/>
    <property type="match status" value="1"/>
</dbReference>
<evidence type="ECO:0000256" key="3">
    <source>
        <dbReference type="ARBA" id="ARBA00022807"/>
    </source>
</evidence>
<name>A0A6S7ITT4_PARCT</name>
<evidence type="ECO:0000256" key="1">
    <source>
        <dbReference type="ARBA" id="ARBA00022670"/>
    </source>
</evidence>
<keyword evidence="2" id="KW-0378">Hydrolase</keyword>
<accession>A0A6S7ITT4</accession>
<dbReference type="InterPro" id="IPR036181">
    <property type="entry name" value="MIT_dom_sf"/>
</dbReference>
<evidence type="ECO:0000256" key="2">
    <source>
        <dbReference type="ARBA" id="ARBA00022801"/>
    </source>
</evidence>
<evidence type="ECO:0000313" key="5">
    <source>
        <dbReference type="EMBL" id="CAB4021277.1"/>
    </source>
</evidence>